<dbReference type="PANTHER" id="PTHR21621:SF4">
    <property type="entry name" value="GLUTATHIONE SYNTHETASE"/>
    <property type="match status" value="1"/>
</dbReference>
<evidence type="ECO:0000256" key="2">
    <source>
        <dbReference type="ARBA" id="ARBA00001946"/>
    </source>
</evidence>
<comment type="cofactor">
    <cofactor evidence="2">
        <name>Mg(2+)</name>
        <dbReference type="ChEBI" id="CHEBI:18420"/>
    </cofactor>
</comment>
<evidence type="ECO:0000256" key="3">
    <source>
        <dbReference type="ARBA" id="ARBA00022598"/>
    </source>
</evidence>
<dbReference type="AlphaFoldDB" id="A0AA35WVT8"/>
<dbReference type="SUPFAM" id="SSF56059">
    <property type="entry name" value="Glutathione synthetase ATP-binding domain-like"/>
    <property type="match status" value="1"/>
</dbReference>
<dbReference type="InterPro" id="IPR004218">
    <property type="entry name" value="GSHS_ATP-bd"/>
</dbReference>
<organism evidence="12 13">
    <name type="scientific">Geodia barretti</name>
    <name type="common">Barrett's horny sponge</name>
    <dbReference type="NCBI Taxonomy" id="519541"/>
    <lineage>
        <taxon>Eukaryota</taxon>
        <taxon>Metazoa</taxon>
        <taxon>Porifera</taxon>
        <taxon>Demospongiae</taxon>
        <taxon>Heteroscleromorpha</taxon>
        <taxon>Tetractinellida</taxon>
        <taxon>Astrophorina</taxon>
        <taxon>Geodiidae</taxon>
        <taxon>Geodia</taxon>
    </lineage>
</organism>
<evidence type="ECO:0000256" key="6">
    <source>
        <dbReference type="ARBA" id="ARBA00022741"/>
    </source>
</evidence>
<evidence type="ECO:0000256" key="1">
    <source>
        <dbReference type="ARBA" id="ARBA00001936"/>
    </source>
</evidence>
<dbReference type="GO" id="GO:0046872">
    <property type="term" value="F:metal ion binding"/>
    <property type="evidence" value="ECO:0007669"/>
    <property type="project" value="UniProtKB-KW"/>
</dbReference>
<dbReference type="InterPro" id="IPR004215">
    <property type="entry name" value="GSHS_N"/>
</dbReference>
<keyword evidence="4" id="KW-0317">Glutathione biosynthesis</keyword>
<keyword evidence="9" id="KW-0464">Manganese</keyword>
<keyword evidence="6" id="KW-0547">Nucleotide-binding</keyword>
<dbReference type="GO" id="GO:0004363">
    <property type="term" value="F:glutathione synthase activity"/>
    <property type="evidence" value="ECO:0007669"/>
    <property type="project" value="InterPro"/>
</dbReference>
<dbReference type="PANTHER" id="PTHR21621">
    <property type="entry name" value="RIBOSOMAL PROTEIN S6 MODIFICATION PROTEIN"/>
    <property type="match status" value="1"/>
</dbReference>
<evidence type="ECO:0000256" key="7">
    <source>
        <dbReference type="ARBA" id="ARBA00022840"/>
    </source>
</evidence>
<dbReference type="InterPro" id="IPR006284">
    <property type="entry name" value="Glut_synth_pro"/>
</dbReference>
<evidence type="ECO:0000259" key="10">
    <source>
        <dbReference type="Pfam" id="PF02951"/>
    </source>
</evidence>
<accession>A0AA35WVT8</accession>
<keyword evidence="13" id="KW-1185">Reference proteome</keyword>
<name>A0AA35WVT8_GEOBA</name>
<gene>
    <name evidence="12" type="ORF">GBAR_LOCUS16216</name>
</gene>
<dbReference type="Gene3D" id="3.40.50.20">
    <property type="match status" value="1"/>
</dbReference>
<evidence type="ECO:0000259" key="11">
    <source>
        <dbReference type="Pfam" id="PF02955"/>
    </source>
</evidence>
<feature type="domain" description="Prokaryotic glutathione synthetase N-terminal" evidence="10">
    <location>
        <begin position="1"/>
        <end position="83"/>
    </location>
</feature>
<comment type="cofactor">
    <cofactor evidence="1">
        <name>Mn(2+)</name>
        <dbReference type="ChEBI" id="CHEBI:29035"/>
    </cofactor>
</comment>
<protein>
    <submittedName>
        <fullName evidence="12">Glutathione synthetase</fullName>
    </submittedName>
</protein>
<evidence type="ECO:0000313" key="13">
    <source>
        <dbReference type="Proteomes" id="UP001174909"/>
    </source>
</evidence>
<evidence type="ECO:0000256" key="8">
    <source>
        <dbReference type="ARBA" id="ARBA00022842"/>
    </source>
</evidence>
<dbReference type="InterPro" id="IPR013815">
    <property type="entry name" value="ATP_grasp_subdomain_1"/>
</dbReference>
<evidence type="ECO:0000313" key="12">
    <source>
        <dbReference type="EMBL" id="CAI8028437.1"/>
    </source>
</evidence>
<dbReference type="InterPro" id="IPR016185">
    <property type="entry name" value="PreATP-grasp_dom_sf"/>
</dbReference>
<keyword evidence="7" id="KW-0067">ATP-binding</keyword>
<evidence type="ECO:0000256" key="4">
    <source>
        <dbReference type="ARBA" id="ARBA00022684"/>
    </source>
</evidence>
<keyword evidence="3" id="KW-0436">Ligase</keyword>
<dbReference type="GO" id="GO:0005737">
    <property type="term" value="C:cytoplasm"/>
    <property type="evidence" value="ECO:0007669"/>
    <property type="project" value="TreeGrafter"/>
</dbReference>
<dbReference type="EMBL" id="CASHTH010002334">
    <property type="protein sequence ID" value="CAI8028437.1"/>
    <property type="molecule type" value="Genomic_DNA"/>
</dbReference>
<evidence type="ECO:0000256" key="5">
    <source>
        <dbReference type="ARBA" id="ARBA00022723"/>
    </source>
</evidence>
<proteinExistence type="inferred from homology"/>
<dbReference type="Gene3D" id="3.30.1490.20">
    <property type="entry name" value="ATP-grasp fold, A domain"/>
    <property type="match status" value="1"/>
</dbReference>
<keyword evidence="5" id="KW-0479">Metal-binding</keyword>
<reference evidence="12" key="1">
    <citation type="submission" date="2023-03" db="EMBL/GenBank/DDBJ databases">
        <authorList>
            <person name="Steffen K."/>
            <person name="Cardenas P."/>
        </authorList>
    </citation>
    <scope>NUCLEOTIDE SEQUENCE</scope>
</reference>
<dbReference type="GO" id="GO:0005524">
    <property type="term" value="F:ATP binding"/>
    <property type="evidence" value="ECO:0007669"/>
    <property type="project" value="UniProtKB-KW"/>
</dbReference>
<evidence type="ECO:0000256" key="9">
    <source>
        <dbReference type="ARBA" id="ARBA00023211"/>
    </source>
</evidence>
<sequence length="156" mass="17665">MTLKDIDIREGRAYGRAAPLNVTDDDGDWFRLETPKDMLLGELDLLFMRKDPPFNAEYIFATYVLQRAQDDGALVVNDPQALRDVNEKVFIAWFPELTPPTIVTRSKDVMRGFLSEHGRIVVKPLDMMGGHSIFALDEADKNLAVILETITAGERR</sequence>
<feature type="domain" description="Prokaryotic glutathione synthetase ATP-binding" evidence="11">
    <location>
        <begin position="87"/>
        <end position="154"/>
    </location>
</feature>
<dbReference type="SUPFAM" id="SSF52440">
    <property type="entry name" value="PreATP-grasp domain"/>
    <property type="match status" value="1"/>
</dbReference>
<keyword evidence="8" id="KW-0460">Magnesium</keyword>
<comment type="caution">
    <text evidence="12">The sequence shown here is derived from an EMBL/GenBank/DDBJ whole genome shotgun (WGS) entry which is preliminary data.</text>
</comment>
<dbReference type="HAMAP" id="MF_00162">
    <property type="entry name" value="GSH_S"/>
    <property type="match status" value="1"/>
</dbReference>
<dbReference type="Pfam" id="PF02951">
    <property type="entry name" value="GSH-S_N"/>
    <property type="match status" value="1"/>
</dbReference>
<dbReference type="Pfam" id="PF02955">
    <property type="entry name" value="GSH-S_ATP"/>
    <property type="match status" value="1"/>
</dbReference>
<dbReference type="Proteomes" id="UP001174909">
    <property type="component" value="Unassembled WGS sequence"/>
</dbReference>